<feature type="region of interest" description="Disordered" evidence="3">
    <location>
        <begin position="1"/>
        <end position="42"/>
    </location>
</feature>
<evidence type="ECO:0000256" key="1">
    <source>
        <dbReference type="ARBA" id="ARBA00010266"/>
    </source>
</evidence>
<feature type="domain" description="Mannosyl-glycoprotein endo-beta-N-acetylglucosamidase-like" evidence="5">
    <location>
        <begin position="104"/>
        <end position="261"/>
    </location>
</feature>
<feature type="compositionally biased region" description="Low complexity" evidence="3">
    <location>
        <begin position="1"/>
        <end position="10"/>
    </location>
</feature>
<evidence type="ECO:0000256" key="2">
    <source>
        <dbReference type="ARBA" id="ARBA00022801"/>
    </source>
</evidence>
<dbReference type="RefSeq" id="WP_101954735.1">
    <property type="nucleotide sequence ID" value="NZ_PKHE01000027.1"/>
</dbReference>
<feature type="transmembrane region" description="Helical" evidence="4">
    <location>
        <begin position="68"/>
        <end position="89"/>
    </location>
</feature>
<dbReference type="PANTHER" id="PTHR33308:SF9">
    <property type="entry name" value="PEPTIDOGLYCAN HYDROLASE FLGJ"/>
    <property type="match status" value="1"/>
</dbReference>
<reference evidence="6 7" key="1">
    <citation type="submission" date="2017-12" db="EMBL/GenBank/DDBJ databases">
        <title>Phylogenetic diversity of female urinary microbiome.</title>
        <authorList>
            <person name="Thomas-White K."/>
            <person name="Wolfe A.J."/>
        </authorList>
    </citation>
    <scope>NUCLEOTIDE SEQUENCE [LARGE SCALE GENOMIC DNA]</scope>
    <source>
        <strain evidence="6 7">UMB0898</strain>
    </source>
</reference>
<dbReference type="Gene3D" id="1.10.530.10">
    <property type="match status" value="1"/>
</dbReference>
<evidence type="ECO:0000259" key="5">
    <source>
        <dbReference type="SMART" id="SM00047"/>
    </source>
</evidence>
<evidence type="ECO:0000313" key="7">
    <source>
        <dbReference type="Proteomes" id="UP000234384"/>
    </source>
</evidence>
<dbReference type="EMBL" id="PKHE01000027">
    <property type="protein sequence ID" value="PKY87514.1"/>
    <property type="molecule type" value="Genomic_DNA"/>
</dbReference>
<accession>A0A2I1JVT5</accession>
<dbReference type="PRINTS" id="PR01002">
    <property type="entry name" value="FLGFLGJ"/>
</dbReference>
<dbReference type="GO" id="GO:0004040">
    <property type="term" value="F:amidase activity"/>
    <property type="evidence" value="ECO:0007669"/>
    <property type="project" value="InterPro"/>
</dbReference>
<dbReference type="InterPro" id="IPR002901">
    <property type="entry name" value="MGlyc_endo_b_GlcNAc-like_dom"/>
</dbReference>
<dbReference type="Pfam" id="PF01832">
    <property type="entry name" value="Glucosaminidase"/>
    <property type="match status" value="1"/>
</dbReference>
<comment type="caution">
    <text evidence="6">The sequence shown here is derived from an EMBL/GenBank/DDBJ whole genome shotgun (WGS) entry which is preliminary data.</text>
</comment>
<protein>
    <submittedName>
        <fullName evidence="6">Mannosyl-glycoprotein endo-beta-N-acetylglucosamidase</fullName>
    </submittedName>
</protein>
<comment type="similarity">
    <text evidence="1">Belongs to the glycosyl hydrolase 73 family.</text>
</comment>
<dbReference type="SMART" id="SM00047">
    <property type="entry name" value="LYZ2"/>
    <property type="match status" value="1"/>
</dbReference>
<dbReference type="OrthoDB" id="977752at2"/>
<feature type="compositionally biased region" description="Basic residues" evidence="3">
    <location>
        <begin position="26"/>
        <end position="41"/>
    </location>
</feature>
<dbReference type="PANTHER" id="PTHR33308">
    <property type="entry name" value="PEPTIDOGLYCAN HYDROLASE FLGJ"/>
    <property type="match status" value="1"/>
</dbReference>
<keyword evidence="4" id="KW-1133">Transmembrane helix</keyword>
<evidence type="ECO:0000256" key="4">
    <source>
        <dbReference type="SAM" id="Phobius"/>
    </source>
</evidence>
<sequence length="272" mass="30971">MTKKPINLTTKKNKTKRAKTGASKVSRSKVKKRPRKNKSKQQKGWLGRAWRGFREELTRVNGIFFKRVGCATILLIGLGVIGLVLLYQWSAHMSEQREAWLIEQERYEARLSFINELVPTAQEIQRETGIFASVSLAQVSLESNFGTSELASQYHNLYGVKTSADDPEAVALPTLEYLDGEWVEITDRFKVYQSWQHSMRSHAQLITGGTSWDSDYYKAVLDGATYQEQARGLQKSGYATDPTYADKLINLIDEWQLDQYDHLPELSTEAPS</sequence>
<dbReference type="Gene3D" id="4.10.80.30">
    <property type="entry name" value="DNA polymerase, domain 6"/>
    <property type="match status" value="1"/>
</dbReference>
<keyword evidence="2" id="KW-0378">Hydrolase</keyword>
<keyword evidence="4" id="KW-0472">Membrane</keyword>
<keyword evidence="4" id="KW-0812">Transmembrane</keyword>
<organism evidence="6 7">
    <name type="scientific">Falseniella ignava</name>
    <dbReference type="NCBI Taxonomy" id="137730"/>
    <lineage>
        <taxon>Bacteria</taxon>
        <taxon>Bacillati</taxon>
        <taxon>Bacillota</taxon>
        <taxon>Bacilli</taxon>
        <taxon>Lactobacillales</taxon>
        <taxon>Aerococcaceae</taxon>
        <taxon>Falseniella</taxon>
    </lineage>
</organism>
<dbReference type="InterPro" id="IPR051056">
    <property type="entry name" value="Glycosyl_Hydrolase_73"/>
</dbReference>
<dbReference type="Proteomes" id="UP000234384">
    <property type="component" value="Unassembled WGS sequence"/>
</dbReference>
<proteinExistence type="inferred from homology"/>
<gene>
    <name evidence="6" type="ORF">CYJ57_07375</name>
</gene>
<name>A0A2I1JVT5_9LACT</name>
<dbReference type="AlphaFoldDB" id="A0A2I1JVT5"/>
<evidence type="ECO:0000256" key="3">
    <source>
        <dbReference type="SAM" id="MobiDB-lite"/>
    </source>
</evidence>
<evidence type="ECO:0000313" key="6">
    <source>
        <dbReference type="EMBL" id="PKY87514.1"/>
    </source>
</evidence>